<reference evidence="1 2" key="1">
    <citation type="submission" date="2019-06" db="EMBL/GenBank/DDBJ databases">
        <title>Genomic Encyclopedia of Type Strains, Phase IV (KMG-V): Genome sequencing to study the core and pangenomes of soil and plant-associated prokaryotes.</title>
        <authorList>
            <person name="Whitman W."/>
        </authorList>
    </citation>
    <scope>NUCLEOTIDE SEQUENCE [LARGE SCALE GENOMIC DNA]</scope>
    <source>
        <strain evidence="1 2">BR 11622</strain>
    </source>
</reference>
<accession>A0A560GQD8</accession>
<dbReference type="RefSeq" id="WP_145735648.1">
    <property type="nucleotide sequence ID" value="NZ_VITR01000018.1"/>
</dbReference>
<protein>
    <submittedName>
        <fullName evidence="1">Uncharacterized protein</fullName>
    </submittedName>
</protein>
<dbReference type="Proteomes" id="UP000315751">
    <property type="component" value="Unassembled WGS sequence"/>
</dbReference>
<name>A0A560GQD8_9PROT</name>
<dbReference type="EMBL" id="VITR01000018">
    <property type="protein sequence ID" value="TWB35869.1"/>
    <property type="molecule type" value="Genomic_DNA"/>
</dbReference>
<sequence>MTFTFDDFKARFFQAGPLAGRTAPETPAAVAMQDNPLPNGLGARRRAARPGAGSDSLDGLPISAILAAIKADPAALHRRRAVLEGEIRSVWSTLQELVREYRALGDDAMLPQDVSPTLPAKAPKASNGLPKEMASLGDAIGLPLSVLPDSALPAAAPAPAPAPVVVDQGGLFAVEEDVAVVQSEPVRLPRSRAMVRPARRQAR</sequence>
<dbReference type="OrthoDB" id="7360675at2"/>
<proteinExistence type="predicted"/>
<evidence type="ECO:0000313" key="1">
    <source>
        <dbReference type="EMBL" id="TWB35869.1"/>
    </source>
</evidence>
<keyword evidence="2" id="KW-1185">Reference proteome</keyword>
<comment type="caution">
    <text evidence="1">The sequence shown here is derived from an EMBL/GenBank/DDBJ whole genome shotgun (WGS) entry which is preliminary data.</text>
</comment>
<gene>
    <name evidence="1" type="ORF">FBZ90_11869</name>
</gene>
<dbReference type="AlphaFoldDB" id="A0A560GQD8"/>
<organism evidence="1 2">
    <name type="scientific">Nitrospirillum amazonense</name>
    <dbReference type="NCBI Taxonomy" id="28077"/>
    <lineage>
        <taxon>Bacteria</taxon>
        <taxon>Pseudomonadati</taxon>
        <taxon>Pseudomonadota</taxon>
        <taxon>Alphaproteobacteria</taxon>
        <taxon>Rhodospirillales</taxon>
        <taxon>Azospirillaceae</taxon>
        <taxon>Nitrospirillum</taxon>
    </lineage>
</organism>
<evidence type="ECO:0000313" key="2">
    <source>
        <dbReference type="Proteomes" id="UP000315751"/>
    </source>
</evidence>